<comment type="function">
    <text evidence="2">Catalyzes the interconversion of 2-phosphoglycerate and 3-phosphoglycerate.</text>
</comment>
<evidence type="ECO:0000259" key="6">
    <source>
        <dbReference type="Pfam" id="PF01676"/>
    </source>
</evidence>
<dbReference type="GO" id="GO:0046872">
    <property type="term" value="F:metal ion binding"/>
    <property type="evidence" value="ECO:0007669"/>
    <property type="project" value="InterPro"/>
</dbReference>
<feature type="domain" description="Metalloenzyme" evidence="6">
    <location>
        <begin position="1"/>
        <end position="369"/>
    </location>
</feature>
<dbReference type="SUPFAM" id="SSF53649">
    <property type="entry name" value="Alkaline phosphatase-like"/>
    <property type="match status" value="1"/>
</dbReference>
<dbReference type="InterPro" id="IPR017850">
    <property type="entry name" value="Alkaline_phosphatase_core_sf"/>
</dbReference>
<comment type="similarity">
    <text evidence="4">Belongs to the BPG-independent phosphoglycerate mutase family. A-PGAM subfamily.</text>
</comment>
<evidence type="ECO:0000256" key="3">
    <source>
        <dbReference type="ARBA" id="ARBA00004921"/>
    </source>
</evidence>
<dbReference type="NCBIfam" id="NF003160">
    <property type="entry name" value="PRK04135.1"/>
    <property type="match status" value="1"/>
</dbReference>
<dbReference type="PIRSF" id="PIRSF006392">
    <property type="entry name" value="IPGAM_arch"/>
    <property type="match status" value="1"/>
</dbReference>
<name>A0A6B1DRZ2_9CHLR</name>
<dbReference type="Pfam" id="PF10143">
    <property type="entry name" value="PhosphMutase"/>
    <property type="match status" value="1"/>
</dbReference>
<dbReference type="InterPro" id="IPR042253">
    <property type="entry name" value="Pglycerate_mutase_ApgM_sf"/>
</dbReference>
<dbReference type="AlphaFoldDB" id="A0A6B1DRZ2"/>
<dbReference type="NCBIfam" id="TIGR00306">
    <property type="entry name" value="apgM"/>
    <property type="match status" value="1"/>
</dbReference>
<dbReference type="Gene3D" id="3.40.720.10">
    <property type="entry name" value="Alkaline Phosphatase, subunit A"/>
    <property type="match status" value="1"/>
</dbReference>
<dbReference type="EMBL" id="VXPY01000039">
    <property type="protein sequence ID" value="MYD89961.1"/>
    <property type="molecule type" value="Genomic_DNA"/>
</dbReference>
<reference evidence="7" key="1">
    <citation type="submission" date="2019-09" db="EMBL/GenBank/DDBJ databases">
        <title>Characterisation of the sponge microbiome using genome-centric metagenomics.</title>
        <authorList>
            <person name="Engelberts J.P."/>
            <person name="Robbins S.J."/>
            <person name="De Goeij J.M."/>
            <person name="Aranda M."/>
            <person name="Bell S.C."/>
            <person name="Webster N.S."/>
        </authorList>
    </citation>
    <scope>NUCLEOTIDE SEQUENCE</scope>
    <source>
        <strain evidence="7">SB0662_bin_9</strain>
    </source>
</reference>
<dbReference type="Gene3D" id="3.30.70.2130">
    <property type="entry name" value="Metalloenzyme domain"/>
    <property type="match status" value="1"/>
</dbReference>
<evidence type="ECO:0000256" key="1">
    <source>
        <dbReference type="ARBA" id="ARBA00000370"/>
    </source>
</evidence>
<protein>
    <submittedName>
        <fullName evidence="7">2,3-bisphosphoglycerate-independent phosphoglycerate mutase</fullName>
    </submittedName>
</protein>
<evidence type="ECO:0000256" key="2">
    <source>
        <dbReference type="ARBA" id="ARBA00002315"/>
    </source>
</evidence>
<dbReference type="PANTHER" id="PTHR31209">
    <property type="entry name" value="COFACTOR-INDEPENDENT PHOSPHOGLYCERATE MUTASE"/>
    <property type="match status" value="1"/>
</dbReference>
<comment type="pathway">
    <text evidence="3">Carbohydrate degradation.</text>
</comment>
<organism evidence="7">
    <name type="scientific">Caldilineaceae bacterium SB0662_bin_9</name>
    <dbReference type="NCBI Taxonomy" id="2605258"/>
    <lineage>
        <taxon>Bacteria</taxon>
        <taxon>Bacillati</taxon>
        <taxon>Chloroflexota</taxon>
        <taxon>Caldilineae</taxon>
        <taxon>Caldilineales</taxon>
        <taxon>Caldilineaceae</taxon>
    </lineage>
</organism>
<proteinExistence type="inferred from homology"/>
<dbReference type="Pfam" id="PF01676">
    <property type="entry name" value="Metalloenzyme"/>
    <property type="match status" value="1"/>
</dbReference>
<dbReference type="CDD" id="cd16011">
    <property type="entry name" value="iPGM_like"/>
    <property type="match status" value="1"/>
</dbReference>
<dbReference type="InterPro" id="IPR004456">
    <property type="entry name" value="Pglycerate_mutase_ApgM"/>
</dbReference>
<dbReference type="GO" id="GO:0006096">
    <property type="term" value="P:glycolytic process"/>
    <property type="evidence" value="ECO:0007669"/>
    <property type="project" value="UniProtKB-KW"/>
</dbReference>
<evidence type="ECO:0000256" key="5">
    <source>
        <dbReference type="ARBA" id="ARBA00023152"/>
    </source>
</evidence>
<sequence>MDGLGGLPSPDHGGTELECAATPNMDRLAAEGMTGLSIPVRVGVEPGSGPAHLALFGVDPVEHEIGRGVLEALGIDFPLSPQDVAARGNFATAAPDGTILDRRAGRIPTSECERCVALLQEATQACLPGIEVFVRPVKDYRFVLVLRGQGLGGELTETDPGVVGKPPLPVVDASGTDAGQYTADLFNRWLAVARDVLCGEPAANSLNLRGLAKDPGVPSLAESWGLEAGAVAVYPMYRGVARLVGMEPIEFEGEEPADEIRAVADHWDRKDFFFVHVKKTDSYGEDGNFDGKVAVIEAVDAAIPDLMALEPDAVAITGDHSTPAVLRSHSWHPVPALVWARNVRPDSVRTFGEQGCAAGSMGLFPATDLLPQLMAHTGRLKRFGA</sequence>
<dbReference type="GO" id="GO:0004619">
    <property type="term" value="F:phosphoglycerate mutase activity"/>
    <property type="evidence" value="ECO:0007669"/>
    <property type="project" value="UniProtKB-EC"/>
</dbReference>
<accession>A0A6B1DRZ2</accession>
<gene>
    <name evidence="7" type="ORF">F4Y08_06425</name>
</gene>
<evidence type="ECO:0000313" key="7">
    <source>
        <dbReference type="EMBL" id="MYD89961.1"/>
    </source>
</evidence>
<keyword evidence="5" id="KW-0324">Glycolysis</keyword>
<evidence type="ECO:0000256" key="4">
    <source>
        <dbReference type="ARBA" id="ARBA00005524"/>
    </source>
</evidence>
<comment type="caution">
    <text evidence="7">The sequence shown here is derived from an EMBL/GenBank/DDBJ whole genome shotgun (WGS) entry which is preliminary data.</text>
</comment>
<comment type="catalytic activity">
    <reaction evidence="1">
        <text>(2R)-2-phosphoglycerate = (2R)-3-phosphoglycerate</text>
        <dbReference type="Rhea" id="RHEA:15901"/>
        <dbReference type="ChEBI" id="CHEBI:58272"/>
        <dbReference type="ChEBI" id="CHEBI:58289"/>
        <dbReference type="EC" id="5.4.2.12"/>
    </reaction>
</comment>
<dbReference type="PANTHER" id="PTHR31209:SF0">
    <property type="entry name" value="METALLOENZYME DOMAIN-CONTAINING PROTEIN"/>
    <property type="match status" value="1"/>
</dbReference>
<dbReference type="InterPro" id="IPR006124">
    <property type="entry name" value="Metalloenzyme"/>
</dbReference>